<name>A0AAE7X1A1_9CAUD</name>
<sequence>MSVDKYLARSYHLRNYNCAHFACDVFEDETGKDLRGILTGLLKPAAERVASFKDLRRMIKLNEPVSPCIVLYHNPGDVPHVGVYLRGKVLHITHEGVRFEYIKQAGLFFKITRFYTC</sequence>
<accession>A0AAE7X1A1</accession>
<proteinExistence type="predicted"/>
<keyword evidence="2" id="KW-1185">Reference proteome</keyword>
<dbReference type="Proteomes" id="UP000828678">
    <property type="component" value="Segment"/>
</dbReference>
<evidence type="ECO:0000313" key="2">
    <source>
        <dbReference type="Proteomes" id="UP000828678"/>
    </source>
</evidence>
<protein>
    <submittedName>
        <fullName evidence="1">Minor tail protein</fullName>
    </submittedName>
</protein>
<organism evidence="1 2">
    <name type="scientific">Erwinia phage AH03</name>
    <dbReference type="NCBI Taxonomy" id="2869568"/>
    <lineage>
        <taxon>Viruses</taxon>
        <taxon>Duplodnaviria</taxon>
        <taxon>Heunggongvirae</taxon>
        <taxon>Uroviricota</taxon>
        <taxon>Caudoviricetes</taxon>
        <taxon>Ahotrevirus</taxon>
        <taxon>Ahotrevirus AH03</taxon>
    </lineage>
</organism>
<reference evidence="1" key="1">
    <citation type="submission" date="2021-07" db="EMBL/GenBank/DDBJ databases">
        <authorList>
            <person name="Roth S.J."/>
            <person name="Krukonis G.P."/>
            <person name="Delesalle V.A."/>
        </authorList>
    </citation>
    <scope>NUCLEOTIDE SEQUENCE</scope>
</reference>
<dbReference type="EMBL" id="MZ501266">
    <property type="protein sequence ID" value="QZA70464.1"/>
    <property type="molecule type" value="Genomic_DNA"/>
</dbReference>
<gene>
    <name evidence="1" type="primary">51</name>
    <name evidence="1" type="ORF">AH03_51</name>
</gene>
<evidence type="ECO:0000313" key="1">
    <source>
        <dbReference type="EMBL" id="QZA70464.1"/>
    </source>
</evidence>